<sequence>MKYTALLSLLVVTAASLFAQKTAAQEMTIGDNCRKLSIPQPVGLKAGAKTLSAFTGKPLLITFWNTHCVDATEFLPKLDTLQRTAKGRFNVLLVAVEKAAAVRKAFKEQELLKELNFPLLAGDTVLWKAFPHHMEPHIVWVSAKGTVQAITGSKQVTPKNLEAFTAGQSLSLPLKKETSDTNVFFSFTPLMVNDYERTKDKLLYYSYIGGQRSGIMSGSSGAFYDADKGVVRTHAQNLTIKHLYKLAYKNRHNFHNSRVLLPEGEETDTVLKKHYCVDIILHDTSIRKAYRCLQAELDRYFEWKSSAEMRKIRVWVIRGKPAQEALAAQKEPIEMYEQKGRLIVRGVRLPTLFQSWNLDTKTLLPVVDETGFKGTVNMELPAELKDKEALQKALKQYGLELIEEEREMEVIVVRKGD</sequence>
<dbReference type="PROSITE" id="PS51352">
    <property type="entry name" value="THIOREDOXIN_2"/>
    <property type="match status" value="1"/>
</dbReference>
<dbReference type="RefSeq" id="WP_146787924.1">
    <property type="nucleotide sequence ID" value="NZ_BAABIO010000003.1"/>
</dbReference>
<dbReference type="Gene3D" id="3.40.30.10">
    <property type="entry name" value="Glutaredoxin"/>
    <property type="match status" value="1"/>
</dbReference>
<dbReference type="OrthoDB" id="793244at2"/>
<keyword evidence="1" id="KW-0732">Signal</keyword>
<dbReference type="InterPro" id="IPR013766">
    <property type="entry name" value="Thioredoxin_domain"/>
</dbReference>
<keyword evidence="4" id="KW-1185">Reference proteome</keyword>
<gene>
    <name evidence="3" type="ORF">FSB75_12545</name>
</gene>
<feature type="domain" description="Thioredoxin" evidence="2">
    <location>
        <begin position="9"/>
        <end position="170"/>
    </location>
</feature>
<evidence type="ECO:0000259" key="2">
    <source>
        <dbReference type="PROSITE" id="PS51352"/>
    </source>
</evidence>
<organism evidence="3 4">
    <name type="scientific">Flavisolibacter ginsenosidimutans</name>
    <dbReference type="NCBI Taxonomy" id="661481"/>
    <lineage>
        <taxon>Bacteria</taxon>
        <taxon>Pseudomonadati</taxon>
        <taxon>Bacteroidota</taxon>
        <taxon>Chitinophagia</taxon>
        <taxon>Chitinophagales</taxon>
        <taxon>Chitinophagaceae</taxon>
        <taxon>Flavisolibacter</taxon>
    </lineage>
</organism>
<dbReference type="SUPFAM" id="SSF52833">
    <property type="entry name" value="Thioredoxin-like"/>
    <property type="match status" value="1"/>
</dbReference>
<dbReference type="Proteomes" id="UP000321204">
    <property type="component" value="Chromosome"/>
</dbReference>
<dbReference type="AlphaFoldDB" id="A0A5B8UKY9"/>
<dbReference type="GO" id="GO:0016491">
    <property type="term" value="F:oxidoreductase activity"/>
    <property type="evidence" value="ECO:0007669"/>
    <property type="project" value="InterPro"/>
</dbReference>
<dbReference type="Pfam" id="PF00578">
    <property type="entry name" value="AhpC-TSA"/>
    <property type="match status" value="1"/>
</dbReference>
<evidence type="ECO:0000313" key="4">
    <source>
        <dbReference type="Proteomes" id="UP000321204"/>
    </source>
</evidence>
<evidence type="ECO:0000313" key="3">
    <source>
        <dbReference type="EMBL" id="QEC56690.1"/>
    </source>
</evidence>
<dbReference type="GO" id="GO:0016209">
    <property type="term" value="F:antioxidant activity"/>
    <property type="evidence" value="ECO:0007669"/>
    <property type="project" value="InterPro"/>
</dbReference>
<accession>A0A5B8UKY9</accession>
<dbReference type="InterPro" id="IPR036249">
    <property type="entry name" value="Thioredoxin-like_sf"/>
</dbReference>
<dbReference type="InterPro" id="IPR000866">
    <property type="entry name" value="AhpC/TSA"/>
</dbReference>
<evidence type="ECO:0000256" key="1">
    <source>
        <dbReference type="SAM" id="SignalP"/>
    </source>
</evidence>
<feature type="signal peptide" evidence="1">
    <location>
        <begin position="1"/>
        <end position="19"/>
    </location>
</feature>
<reference evidence="3 4" key="1">
    <citation type="journal article" date="2015" name="Int. J. Syst. Evol. Microbiol.">
        <title>Flavisolibacter ginsenosidimutans sp. nov., with ginsenoside-converting activity isolated from soil used for cultivating ginseng.</title>
        <authorList>
            <person name="Zhao Y."/>
            <person name="Liu Q."/>
            <person name="Kang M.S."/>
            <person name="Jin F."/>
            <person name="Yu H."/>
            <person name="Im W.T."/>
        </authorList>
    </citation>
    <scope>NUCLEOTIDE SEQUENCE [LARGE SCALE GENOMIC DNA]</scope>
    <source>
        <strain evidence="3 4">Gsoil 636</strain>
    </source>
</reference>
<feature type="chain" id="PRO_5022971774" evidence="1">
    <location>
        <begin position="20"/>
        <end position="417"/>
    </location>
</feature>
<protein>
    <submittedName>
        <fullName evidence="3">Redoxin domain-containing protein</fullName>
    </submittedName>
</protein>
<proteinExistence type="predicted"/>
<dbReference type="EMBL" id="CP042433">
    <property type="protein sequence ID" value="QEC56690.1"/>
    <property type="molecule type" value="Genomic_DNA"/>
</dbReference>
<name>A0A5B8UKY9_9BACT</name>
<dbReference type="KEGG" id="fgg:FSB75_12545"/>